<sequence>MAAIVLGAITQMSDKTPWLAAIFADRFRRPALVVLAAVLALSINYAIGVAAGRAVTALLTPEARLLLLALALVLAGVGTGFRIKRPDALEGWRTGAAFTSIAGLAIMAFGDRMQFIVAALAGRSTLPWAAMVGAVLGASAVNVVAIALGEEAWLRLPLKGVRVAAAAILLVAGVVIGLNALRLV</sequence>
<comment type="similarity">
    <text evidence="2 6">Belongs to the GDT1 family.</text>
</comment>
<keyword evidence="4 6" id="KW-1133">Transmembrane helix</keyword>
<dbReference type="InterPro" id="IPR001727">
    <property type="entry name" value="GDT1-like"/>
</dbReference>
<name>A0A1H7J1M2_9SPHN</name>
<keyword evidence="3 6" id="KW-0812">Transmembrane</keyword>
<evidence type="ECO:0000256" key="1">
    <source>
        <dbReference type="ARBA" id="ARBA00004141"/>
    </source>
</evidence>
<comment type="subcellular location">
    <subcellularLocation>
        <location evidence="1 6">Membrane</location>
        <topology evidence="1 6">Multi-pass membrane protein</topology>
    </subcellularLocation>
</comment>
<reference evidence="8" key="1">
    <citation type="submission" date="2016-10" db="EMBL/GenBank/DDBJ databases">
        <authorList>
            <person name="Varghese N."/>
            <person name="Submissions S."/>
        </authorList>
    </citation>
    <scope>NUCLEOTIDE SEQUENCE [LARGE SCALE GENOMIC DNA]</scope>
    <source>
        <strain evidence="8">JS21-1</strain>
    </source>
</reference>
<accession>A0A1H7J1M2</accession>
<dbReference type="AlphaFoldDB" id="A0A1H7J1M2"/>
<dbReference type="EMBL" id="FNZZ01000001">
    <property type="protein sequence ID" value="SEK68653.1"/>
    <property type="molecule type" value="Genomic_DNA"/>
</dbReference>
<keyword evidence="8" id="KW-1185">Reference proteome</keyword>
<protein>
    <recommendedName>
        <fullName evidence="6">GDT1 family protein</fullName>
    </recommendedName>
</protein>
<feature type="transmembrane region" description="Helical" evidence="6">
    <location>
        <begin position="63"/>
        <end position="83"/>
    </location>
</feature>
<proteinExistence type="inferred from homology"/>
<dbReference type="GO" id="GO:0016020">
    <property type="term" value="C:membrane"/>
    <property type="evidence" value="ECO:0007669"/>
    <property type="project" value="UniProtKB-SubCell"/>
</dbReference>
<organism evidence="7 8">
    <name type="scientific">Sphingomonas palmae</name>
    <dbReference type="NCBI Taxonomy" id="1855283"/>
    <lineage>
        <taxon>Bacteria</taxon>
        <taxon>Pseudomonadati</taxon>
        <taxon>Pseudomonadota</taxon>
        <taxon>Alphaproteobacteria</taxon>
        <taxon>Sphingomonadales</taxon>
        <taxon>Sphingomonadaceae</taxon>
        <taxon>Sphingomonas</taxon>
    </lineage>
</organism>
<dbReference type="Pfam" id="PF01169">
    <property type="entry name" value="GDT1"/>
    <property type="match status" value="2"/>
</dbReference>
<evidence type="ECO:0000313" key="7">
    <source>
        <dbReference type="EMBL" id="SEK68653.1"/>
    </source>
</evidence>
<feature type="transmembrane region" description="Helical" evidence="6">
    <location>
        <begin position="31"/>
        <end position="51"/>
    </location>
</feature>
<evidence type="ECO:0000256" key="6">
    <source>
        <dbReference type="RuleBase" id="RU365102"/>
    </source>
</evidence>
<feature type="transmembrane region" description="Helical" evidence="6">
    <location>
        <begin position="128"/>
        <end position="149"/>
    </location>
</feature>
<evidence type="ECO:0000256" key="3">
    <source>
        <dbReference type="ARBA" id="ARBA00022692"/>
    </source>
</evidence>
<dbReference type="GO" id="GO:0046873">
    <property type="term" value="F:metal ion transmembrane transporter activity"/>
    <property type="evidence" value="ECO:0007669"/>
    <property type="project" value="InterPro"/>
</dbReference>
<evidence type="ECO:0000256" key="4">
    <source>
        <dbReference type="ARBA" id="ARBA00022989"/>
    </source>
</evidence>
<evidence type="ECO:0000256" key="2">
    <source>
        <dbReference type="ARBA" id="ARBA00009190"/>
    </source>
</evidence>
<evidence type="ECO:0000256" key="5">
    <source>
        <dbReference type="ARBA" id="ARBA00023136"/>
    </source>
</evidence>
<feature type="transmembrane region" description="Helical" evidence="6">
    <location>
        <begin position="161"/>
        <end position="181"/>
    </location>
</feature>
<feature type="transmembrane region" description="Helical" evidence="6">
    <location>
        <begin position="95"/>
        <end position="122"/>
    </location>
</feature>
<gene>
    <name evidence="7" type="ORF">SAMN05216382_0923</name>
</gene>
<dbReference type="STRING" id="1855283.SAMN05216382_0923"/>
<evidence type="ECO:0000313" key="8">
    <source>
        <dbReference type="Proteomes" id="UP000199214"/>
    </source>
</evidence>
<dbReference type="Proteomes" id="UP000199214">
    <property type="component" value="Unassembled WGS sequence"/>
</dbReference>
<keyword evidence="5 6" id="KW-0472">Membrane</keyword>